<proteinExistence type="predicted"/>
<dbReference type="AlphaFoldDB" id="A0A1H8V5M9"/>
<accession>A0A1H8V5M9</accession>
<organism evidence="1 2">
    <name type="scientific">Nitrosomonas oligotropha</name>
    <dbReference type="NCBI Taxonomy" id="42354"/>
    <lineage>
        <taxon>Bacteria</taxon>
        <taxon>Pseudomonadati</taxon>
        <taxon>Pseudomonadota</taxon>
        <taxon>Betaproteobacteria</taxon>
        <taxon>Nitrosomonadales</taxon>
        <taxon>Nitrosomonadaceae</taxon>
        <taxon>Nitrosomonas</taxon>
    </lineage>
</organism>
<sequence length="84" mass="9858">MQKKYVIMLESVIGDYPNNYPIAEESSDLDILERVSDISERVQKYYDKQEYQAELIDPDSGFRTYTILNETSIKKGAIYKLNRI</sequence>
<dbReference type="EMBL" id="FODO01000046">
    <property type="protein sequence ID" value="SEP10709.1"/>
    <property type="molecule type" value="Genomic_DNA"/>
</dbReference>
<evidence type="ECO:0000313" key="1">
    <source>
        <dbReference type="EMBL" id="SEP10709.1"/>
    </source>
</evidence>
<gene>
    <name evidence="1" type="ORF">SAMN05216333_1469</name>
</gene>
<reference evidence="2" key="1">
    <citation type="submission" date="2016-10" db="EMBL/GenBank/DDBJ databases">
        <authorList>
            <person name="Varghese N."/>
            <person name="Submissions S."/>
        </authorList>
    </citation>
    <scope>NUCLEOTIDE SEQUENCE [LARGE SCALE GENOMIC DNA]</scope>
    <source>
        <strain evidence="2">Nm76</strain>
    </source>
</reference>
<name>A0A1H8V5M9_9PROT</name>
<dbReference type="Proteomes" id="UP000198814">
    <property type="component" value="Unassembled WGS sequence"/>
</dbReference>
<keyword evidence="2" id="KW-1185">Reference proteome</keyword>
<evidence type="ECO:0000313" key="2">
    <source>
        <dbReference type="Proteomes" id="UP000198814"/>
    </source>
</evidence>
<protein>
    <submittedName>
        <fullName evidence="1">Uncharacterized protein</fullName>
    </submittedName>
</protein>